<evidence type="ECO:0000313" key="4">
    <source>
        <dbReference type="Proteomes" id="UP000010866"/>
    </source>
</evidence>
<dbReference type="Proteomes" id="UP000010866">
    <property type="component" value="Chromosome"/>
</dbReference>
<name>L0L0C3_METHD</name>
<dbReference type="STRING" id="867904.Metho_1609"/>
<accession>L0L0C3</accession>
<feature type="region of interest" description="Disordered" evidence="1">
    <location>
        <begin position="1"/>
        <end position="33"/>
    </location>
</feature>
<feature type="region of interest" description="Disordered" evidence="1">
    <location>
        <begin position="821"/>
        <end position="852"/>
    </location>
</feature>
<proteinExistence type="predicted"/>
<dbReference type="OrthoDB" id="137954at2157"/>
<gene>
    <name evidence="3" type="ordered locus">Metho_1609</name>
</gene>
<dbReference type="EMBL" id="CP003362">
    <property type="protein sequence ID" value="AGB49803.1"/>
    <property type="molecule type" value="Genomic_DNA"/>
</dbReference>
<dbReference type="GeneID" id="14406122"/>
<evidence type="ECO:0000256" key="1">
    <source>
        <dbReference type="SAM" id="MobiDB-lite"/>
    </source>
</evidence>
<protein>
    <recommendedName>
        <fullName evidence="2">eCIS core domain-containing protein</fullName>
    </recommendedName>
</protein>
<organism evidence="3 4">
    <name type="scientific">Methanomethylovorans hollandica (strain DSM 15978 / NBRC 107637 / DMS1)</name>
    <dbReference type="NCBI Taxonomy" id="867904"/>
    <lineage>
        <taxon>Archaea</taxon>
        <taxon>Methanobacteriati</taxon>
        <taxon>Methanobacteriota</taxon>
        <taxon>Stenosarchaea group</taxon>
        <taxon>Methanomicrobia</taxon>
        <taxon>Methanosarcinales</taxon>
        <taxon>Methanosarcinaceae</taxon>
        <taxon>Methanomethylovorans</taxon>
    </lineage>
</organism>
<dbReference type="RefSeq" id="WP_015324968.1">
    <property type="nucleotide sequence ID" value="NC_019977.1"/>
</dbReference>
<dbReference type="AlphaFoldDB" id="L0L0C3"/>
<keyword evidence="4" id="KW-1185">Reference proteome</keyword>
<sequence>MAEKAAVFAKTSEPKQQSSSLCKQESDVNNSGSPAERILHLQRTAGNQAVQRLIRSGVLQAKLKIGQPNDMYEQEADRVAEQVMRMPQPKVQRKCARCNKDEKKVLQAKKLPGKVSVTQEQDVPLIVHDVLRSPGRPLDTETRAFMEPRFGYDFSQVRVHTDSKAVQMNRDLQAQAFTYNQDIYYGGGKAPDKNELTAHELTHVVQQTGGVQTKKVPEQPSVQLKCLACEKKKAEIQRSPEISVSMPGIQRWSLFGDNEDKNESDSSGGGILSWVEEKANEVVNSITEAGGEAVDWAKQQAGAVIQSGDGAGQKGADNNISGTSFSPAALAAAKQLAGKLKCKLSIGQDGITLGCGRIKLTDPQEEKVLEFPKLSKIKNLKDFIIAGVKIEPELGLDIGPSLWLSVGSITLNDVLIRIDPLHDTYIGQGQVNVPIGSHIVVEVVGKISAGATLSIPVEGISIPIKGFAEGGLRGEGIGSTIFNFQEIVRLSYIQDKFMFDLDSKIKAGFKVQFNVTPFLNVQYKIAEREKRLCEFTAPFWTWEIWIKAEELSIPISINPSKGDKPVTVGPITKQVISGEDIEGDLSRNLPGLQGKCTKFCDLIEGIGDPSQLIVAQSSIGQGQVFSTDKDKILKALSNAAAGVCGKKKEAPAPVGACPVPPPLPVILLLPSLKSDDLSLYAAWLDKGPLQHRVGRPRDTNQLSRWNALMPGRVPISTKQRAERLGLNMDDIIRPYWSKSHVLGDRMVVDHIVEMQVTPIGRETQFDLLPNYRLMETGENSSVGAELVANIRKMREALESRGGSIWRDCDLTFDKVSAAGRKTPSTWTQEELQAGRQLDAYERLGKPPRPPKI</sequence>
<dbReference type="HOGENOM" id="CLU_016886_0_0_2"/>
<dbReference type="KEGG" id="mhz:Metho_1609"/>
<evidence type="ECO:0000313" key="3">
    <source>
        <dbReference type="EMBL" id="AGB49803.1"/>
    </source>
</evidence>
<feature type="compositionally biased region" description="Polar residues" evidence="1">
    <location>
        <begin position="14"/>
        <end position="33"/>
    </location>
</feature>
<evidence type="ECO:0000259" key="2">
    <source>
        <dbReference type="Pfam" id="PF13699"/>
    </source>
</evidence>
<reference evidence="4" key="1">
    <citation type="submission" date="2012-02" db="EMBL/GenBank/DDBJ databases">
        <title>Complete sequence of chromosome of Methanomethylovorans hollandica DSM 15978.</title>
        <authorList>
            <person name="Lucas S."/>
            <person name="Copeland A."/>
            <person name="Lapidus A."/>
            <person name="Glavina del Rio T."/>
            <person name="Dalin E."/>
            <person name="Tice H."/>
            <person name="Bruce D."/>
            <person name="Goodwin L."/>
            <person name="Pitluck S."/>
            <person name="Peters L."/>
            <person name="Mikhailova N."/>
            <person name="Held B."/>
            <person name="Kyrpides N."/>
            <person name="Mavromatis K."/>
            <person name="Ivanova N."/>
            <person name="Brettin T."/>
            <person name="Detter J.C."/>
            <person name="Han C."/>
            <person name="Larimer F."/>
            <person name="Land M."/>
            <person name="Hauser L."/>
            <person name="Markowitz V."/>
            <person name="Cheng J.-F."/>
            <person name="Hugenholtz P."/>
            <person name="Woyke T."/>
            <person name="Wu D."/>
            <person name="Spring S."/>
            <person name="Schroeder M."/>
            <person name="Brambilla E."/>
            <person name="Klenk H.-P."/>
            <person name="Eisen J.A."/>
        </authorList>
    </citation>
    <scope>NUCLEOTIDE SEQUENCE [LARGE SCALE GENOMIC DNA]</scope>
    <source>
        <strain evidence="4">DSM 15978 / NBRC 107637 / DMS1</strain>
    </source>
</reference>
<feature type="domain" description="eCIS core" evidence="2">
    <location>
        <begin position="137"/>
        <end position="210"/>
    </location>
</feature>
<dbReference type="InterPro" id="IPR025295">
    <property type="entry name" value="eCIS_core_dom"/>
</dbReference>
<dbReference type="Pfam" id="PF13699">
    <property type="entry name" value="eCIS_core"/>
    <property type="match status" value="1"/>
</dbReference>